<dbReference type="PANTHER" id="PTHR11954:SF6">
    <property type="entry name" value="MACROPHAGE MIGRATION INHIBITORY FACTOR"/>
    <property type="match status" value="1"/>
</dbReference>
<keyword evidence="5" id="KW-0413">Isomerase</keyword>
<keyword evidence="3" id="KW-0202">Cytokine</keyword>
<gene>
    <name evidence="14" type="ORF">JOL62DRAFT_378112</name>
</gene>
<protein>
    <recommendedName>
        <fullName evidence="12">L-dopachrome isomerase</fullName>
        <ecNumber evidence="9">5.3.2.1</ecNumber>
        <ecNumber evidence="8">5.3.3.12</ecNumber>
    </recommendedName>
    <alternativeName>
        <fullName evidence="10">L-dopachrome tautomerase</fullName>
    </alternativeName>
    <alternativeName>
        <fullName evidence="11">Phenylpyruvate tautomerase</fullName>
    </alternativeName>
</protein>
<evidence type="ECO:0000313" key="14">
    <source>
        <dbReference type="EMBL" id="KAK7613467.1"/>
    </source>
</evidence>
<evidence type="ECO:0000256" key="13">
    <source>
        <dbReference type="SAM" id="MobiDB-lite"/>
    </source>
</evidence>
<evidence type="ECO:0000256" key="5">
    <source>
        <dbReference type="ARBA" id="ARBA00023235"/>
    </source>
</evidence>
<dbReference type="PANTHER" id="PTHR11954">
    <property type="entry name" value="D-DOPACHROME DECARBOXYLASE"/>
    <property type="match status" value="1"/>
</dbReference>
<evidence type="ECO:0000256" key="11">
    <source>
        <dbReference type="ARBA" id="ARBA00041912"/>
    </source>
</evidence>
<reference evidence="14 15" key="1">
    <citation type="submission" date="2024-04" db="EMBL/GenBank/DDBJ databases">
        <title>Phyllosticta paracitricarpa is synonymous to the EU quarantine fungus P. citricarpa based on phylogenomic analyses.</title>
        <authorList>
            <consortium name="Lawrence Berkeley National Laboratory"/>
            <person name="Van ingen-buijs V.A."/>
            <person name="Van westerhoven A.C."/>
            <person name="Haridas S."/>
            <person name="Skiadas P."/>
            <person name="Martin F."/>
            <person name="Groenewald J.Z."/>
            <person name="Crous P.W."/>
            <person name="Seidl M.F."/>
        </authorList>
    </citation>
    <scope>NUCLEOTIDE SEQUENCE [LARGE SCALE GENOMIC DNA]</scope>
    <source>
        <strain evidence="14 15">CBS 141358</strain>
    </source>
</reference>
<evidence type="ECO:0000256" key="6">
    <source>
        <dbReference type="ARBA" id="ARBA00036735"/>
    </source>
</evidence>
<feature type="region of interest" description="Disordered" evidence="13">
    <location>
        <begin position="1"/>
        <end position="109"/>
    </location>
</feature>
<proteinExistence type="inferred from homology"/>
<comment type="catalytic activity">
    <reaction evidence="6">
        <text>3-phenylpyruvate = enol-phenylpyruvate</text>
        <dbReference type="Rhea" id="RHEA:17097"/>
        <dbReference type="ChEBI" id="CHEBI:16815"/>
        <dbReference type="ChEBI" id="CHEBI:18005"/>
        <dbReference type="EC" id="5.3.2.1"/>
    </reaction>
</comment>
<evidence type="ECO:0000256" key="2">
    <source>
        <dbReference type="ARBA" id="ARBA00005851"/>
    </source>
</evidence>
<evidence type="ECO:0000256" key="9">
    <source>
        <dbReference type="ARBA" id="ARBA00039086"/>
    </source>
</evidence>
<comment type="subcellular location">
    <subcellularLocation>
        <location evidence="1">Secreted</location>
    </subcellularLocation>
</comment>
<keyword evidence="4" id="KW-0964">Secreted</keyword>
<dbReference type="InterPro" id="IPR014347">
    <property type="entry name" value="Tautomerase/MIF_sf"/>
</dbReference>
<feature type="region of interest" description="Disordered" evidence="13">
    <location>
        <begin position="339"/>
        <end position="375"/>
    </location>
</feature>
<feature type="compositionally biased region" description="Polar residues" evidence="13">
    <location>
        <begin position="1"/>
        <end position="23"/>
    </location>
</feature>
<comment type="caution">
    <text evidence="14">The sequence shown here is derived from an EMBL/GenBank/DDBJ whole genome shotgun (WGS) entry which is preliminary data.</text>
</comment>
<comment type="similarity">
    <text evidence="2">Belongs to the MIF family.</text>
</comment>
<evidence type="ECO:0000256" key="10">
    <source>
        <dbReference type="ARBA" id="ARBA00041631"/>
    </source>
</evidence>
<dbReference type="Gene3D" id="3.30.429.10">
    <property type="entry name" value="Macrophage Migration Inhibitory Factor"/>
    <property type="match status" value="1"/>
</dbReference>
<feature type="compositionally biased region" description="Basic and acidic residues" evidence="13">
    <location>
        <begin position="74"/>
        <end position="99"/>
    </location>
</feature>
<keyword evidence="15" id="KW-1185">Reference proteome</keyword>
<feature type="compositionally biased region" description="Polar residues" evidence="13">
    <location>
        <begin position="285"/>
        <end position="296"/>
    </location>
</feature>
<evidence type="ECO:0000313" key="15">
    <source>
        <dbReference type="Proteomes" id="UP001367316"/>
    </source>
</evidence>
<comment type="catalytic activity">
    <reaction evidence="7">
        <text>L-dopachrome = 5,6-dihydroxyindole-2-carboxylate</text>
        <dbReference type="Rhea" id="RHEA:13041"/>
        <dbReference type="ChEBI" id="CHEBI:16875"/>
        <dbReference type="ChEBI" id="CHEBI:57509"/>
        <dbReference type="EC" id="5.3.3.12"/>
    </reaction>
</comment>
<dbReference type="SUPFAM" id="SSF55331">
    <property type="entry name" value="Tautomerase/MIF"/>
    <property type="match status" value="1"/>
</dbReference>
<dbReference type="Pfam" id="PF01187">
    <property type="entry name" value="MIF"/>
    <property type="match status" value="1"/>
</dbReference>
<sequence>MPHSVHSQDPSNISNERASTSTMADPADQFPKAVGTTLIVPAGEKDQLSPVPTNISLELPPKSPIGTIPEGETLEERKNIMRPVDRGPSGERLDPDTHSTPRSVKSKRRTQYYEGQFSDKDAVGTARDRVVKDSPVVAELKTNVIIKDEYTLVTDLSSQLSQRFQRPEASIMISLQHSTCLLLSGSFEPAYVLSITTVPSLVQPVTNKRNAALLQQFLDEILNVTPERGVIRFHPLEEANLATNGRTVLGEIEREQKKQAEANGEVKRPTTKQSRRSFMLRAKTSPPSRNGSMASASIVTPPLASPLPFDVSTPIPERAPSTGEAKDLSPVDSKLNVRAAKRKSMAPMKSTPNLNGYKAPAIPESKPMPKMSKRKSFIALFKK</sequence>
<feature type="compositionally biased region" description="Basic and acidic residues" evidence="13">
    <location>
        <begin position="256"/>
        <end position="268"/>
    </location>
</feature>
<dbReference type="EMBL" id="JBBPBF010000006">
    <property type="protein sequence ID" value="KAK7613467.1"/>
    <property type="molecule type" value="Genomic_DNA"/>
</dbReference>
<evidence type="ECO:0000256" key="12">
    <source>
        <dbReference type="ARBA" id="ARBA00042730"/>
    </source>
</evidence>
<dbReference type="EC" id="5.3.2.1" evidence="9"/>
<accession>A0ABR1NGE0</accession>
<feature type="region of interest" description="Disordered" evidence="13">
    <location>
        <begin position="256"/>
        <end position="296"/>
    </location>
</feature>
<evidence type="ECO:0000256" key="7">
    <source>
        <dbReference type="ARBA" id="ARBA00036823"/>
    </source>
</evidence>
<name>A0ABR1NGE0_9PEZI</name>
<evidence type="ECO:0000256" key="4">
    <source>
        <dbReference type="ARBA" id="ARBA00022525"/>
    </source>
</evidence>
<evidence type="ECO:0000256" key="1">
    <source>
        <dbReference type="ARBA" id="ARBA00004613"/>
    </source>
</evidence>
<dbReference type="Proteomes" id="UP001367316">
    <property type="component" value="Unassembled WGS sequence"/>
</dbReference>
<evidence type="ECO:0000256" key="8">
    <source>
        <dbReference type="ARBA" id="ARBA00038932"/>
    </source>
</evidence>
<dbReference type="InterPro" id="IPR001398">
    <property type="entry name" value="Macrophage_inhib_fac"/>
</dbReference>
<organism evidence="14 15">
    <name type="scientific">Phyllosticta paracitricarpa</name>
    <dbReference type="NCBI Taxonomy" id="2016321"/>
    <lineage>
        <taxon>Eukaryota</taxon>
        <taxon>Fungi</taxon>
        <taxon>Dikarya</taxon>
        <taxon>Ascomycota</taxon>
        <taxon>Pezizomycotina</taxon>
        <taxon>Dothideomycetes</taxon>
        <taxon>Dothideomycetes incertae sedis</taxon>
        <taxon>Botryosphaeriales</taxon>
        <taxon>Phyllostictaceae</taxon>
        <taxon>Phyllosticta</taxon>
    </lineage>
</organism>
<evidence type="ECO:0000256" key="3">
    <source>
        <dbReference type="ARBA" id="ARBA00022514"/>
    </source>
</evidence>
<dbReference type="EC" id="5.3.3.12" evidence="8"/>